<organism evidence="3 4">
    <name type="scientific">Micromonospora echinofusca</name>
    <dbReference type="NCBI Taxonomy" id="47858"/>
    <lineage>
        <taxon>Bacteria</taxon>
        <taxon>Bacillati</taxon>
        <taxon>Actinomycetota</taxon>
        <taxon>Actinomycetes</taxon>
        <taxon>Micromonosporales</taxon>
        <taxon>Micromonosporaceae</taxon>
        <taxon>Micromonospora</taxon>
    </lineage>
</organism>
<evidence type="ECO:0000313" key="3">
    <source>
        <dbReference type="EMBL" id="SCG19003.1"/>
    </source>
</evidence>
<dbReference type="Gene3D" id="3.40.50.12780">
    <property type="entry name" value="N-terminal domain of ligase-like"/>
    <property type="match status" value="1"/>
</dbReference>
<keyword evidence="4" id="KW-1185">Reference proteome</keyword>
<dbReference type="PANTHER" id="PTHR45527">
    <property type="entry name" value="NONRIBOSOMAL PEPTIDE SYNTHETASE"/>
    <property type="match status" value="1"/>
</dbReference>
<dbReference type="PROSITE" id="PS00455">
    <property type="entry name" value="AMP_BINDING"/>
    <property type="match status" value="1"/>
</dbReference>
<name>A0A1C5GGQ2_MICEH</name>
<dbReference type="PANTHER" id="PTHR45527:SF1">
    <property type="entry name" value="FATTY ACID SYNTHASE"/>
    <property type="match status" value="1"/>
</dbReference>
<dbReference type="InterPro" id="IPR045851">
    <property type="entry name" value="AMP-bd_C_sf"/>
</dbReference>
<dbReference type="AlphaFoldDB" id="A0A1C5GGQ2"/>
<proteinExistence type="predicted"/>
<dbReference type="InterPro" id="IPR042099">
    <property type="entry name" value="ANL_N_sf"/>
</dbReference>
<feature type="domain" description="AMP-dependent synthetase/ligase" evidence="1">
    <location>
        <begin position="6"/>
        <end position="355"/>
    </location>
</feature>
<dbReference type="Pfam" id="PF00501">
    <property type="entry name" value="AMP-binding"/>
    <property type="match status" value="1"/>
</dbReference>
<dbReference type="GO" id="GO:0043041">
    <property type="term" value="P:amino acid activation for nonribosomal peptide biosynthetic process"/>
    <property type="evidence" value="ECO:0007669"/>
    <property type="project" value="TreeGrafter"/>
</dbReference>
<dbReference type="Proteomes" id="UP000198251">
    <property type="component" value="Chromosome I"/>
</dbReference>
<dbReference type="InterPro" id="IPR020845">
    <property type="entry name" value="AMP-binding_CS"/>
</dbReference>
<dbReference type="SUPFAM" id="SSF56801">
    <property type="entry name" value="Acetyl-CoA synthetase-like"/>
    <property type="match status" value="1"/>
</dbReference>
<dbReference type="Gene3D" id="3.30.300.30">
    <property type="match status" value="1"/>
</dbReference>
<evidence type="ECO:0000259" key="2">
    <source>
        <dbReference type="Pfam" id="PF13193"/>
    </source>
</evidence>
<evidence type="ECO:0000313" key="4">
    <source>
        <dbReference type="Proteomes" id="UP000198251"/>
    </source>
</evidence>
<dbReference type="GO" id="GO:0031177">
    <property type="term" value="F:phosphopantetheine binding"/>
    <property type="evidence" value="ECO:0007669"/>
    <property type="project" value="TreeGrafter"/>
</dbReference>
<dbReference type="CDD" id="cd05930">
    <property type="entry name" value="A_NRPS"/>
    <property type="match status" value="1"/>
</dbReference>
<protein>
    <submittedName>
        <fullName evidence="3">Amino acid adenylation domain-containing protein</fullName>
    </submittedName>
</protein>
<accession>A0A1C5GGQ2</accession>
<dbReference type="Pfam" id="PF13193">
    <property type="entry name" value="AMP-binding_C"/>
    <property type="match status" value="1"/>
</dbReference>
<dbReference type="EMBL" id="LT607733">
    <property type="protein sequence ID" value="SCG19003.1"/>
    <property type="molecule type" value="Genomic_DNA"/>
</dbReference>
<gene>
    <name evidence="3" type="ORF">GA0070610_5361</name>
</gene>
<dbReference type="GO" id="GO:0044550">
    <property type="term" value="P:secondary metabolite biosynthetic process"/>
    <property type="evidence" value="ECO:0007669"/>
    <property type="project" value="TreeGrafter"/>
</dbReference>
<dbReference type="GO" id="GO:0005737">
    <property type="term" value="C:cytoplasm"/>
    <property type="evidence" value="ECO:0007669"/>
    <property type="project" value="TreeGrafter"/>
</dbReference>
<sequence length="516" mass="55043">MRSLVQNAQLYPQRAALVAEDGTLTYSALVRRVAAAAGEMQRCGVLDGDITAIALRRGTPQIITALAAMWIGAPFAIVDVDEAPERRRAQIRASLATWLVVEGEANAAYAAEGVPTLRISTVEDTGPGPELASPDVDDAAYIVFTSGTTGAPKSVAVPHRALNNYSQFLSSVLDQVRSVGAPLSCASVTSFATDLGHTAIFPALVSGDTVHLVDKPTMMDPLAFGSYMRAHSVDVLKSTASHISVHLDHGARDVLPRKLMIFGGEPLSWDLVDQVAQDGTCEVLNHYGPSETTIGVLTYAVDPRREEHRSSAHVPLGKPIDGVSVEVVGEDLRAVRPGETGELLVWGECVALGYLGSRDATRARFVPLPSWLGSSTAGARPAIAYRTGDTVRRLASGDIEFLGRNDRQVKIHGQRIELGEVEAALRRCPDVRNAVVVHDNGTGLSAYVIPADPASPPDTKSLRSHLREELPVSAIPRVFTVLEHIPLTLSGKLDATRLALASDRVSSAIPIRRGVN</sequence>
<feature type="domain" description="AMP-binding enzyme C-terminal" evidence="2">
    <location>
        <begin position="420"/>
        <end position="492"/>
    </location>
</feature>
<dbReference type="InterPro" id="IPR000873">
    <property type="entry name" value="AMP-dep_synth/lig_dom"/>
</dbReference>
<dbReference type="InterPro" id="IPR025110">
    <property type="entry name" value="AMP-bd_C"/>
</dbReference>
<reference evidence="3 4" key="1">
    <citation type="submission" date="2016-06" db="EMBL/GenBank/DDBJ databases">
        <authorList>
            <person name="Kjaerup R.B."/>
            <person name="Dalgaard T.S."/>
            <person name="Juul-Madsen H.R."/>
        </authorList>
    </citation>
    <scope>NUCLEOTIDE SEQUENCE [LARGE SCALE GENOMIC DNA]</scope>
    <source>
        <strain evidence="3 4">DSM 43913</strain>
    </source>
</reference>
<evidence type="ECO:0000259" key="1">
    <source>
        <dbReference type="Pfam" id="PF00501"/>
    </source>
</evidence>